<feature type="domain" description="Beta-lactamase-related" evidence="3">
    <location>
        <begin position="15"/>
        <end position="382"/>
    </location>
</feature>
<dbReference type="InterPro" id="IPR050789">
    <property type="entry name" value="Diverse_Enzym_Activities"/>
</dbReference>
<evidence type="ECO:0000256" key="1">
    <source>
        <dbReference type="ARBA" id="ARBA00009009"/>
    </source>
</evidence>
<reference evidence="4" key="1">
    <citation type="journal article" date="2023" name="IMA Fungus">
        <title>Comparative genomic study of the Penicillium genus elucidates a diverse pangenome and 15 lateral gene transfer events.</title>
        <authorList>
            <person name="Petersen C."/>
            <person name="Sorensen T."/>
            <person name="Nielsen M.R."/>
            <person name="Sondergaard T.E."/>
            <person name="Sorensen J.L."/>
            <person name="Fitzpatrick D.A."/>
            <person name="Frisvad J.C."/>
            <person name="Nielsen K.L."/>
        </authorList>
    </citation>
    <scope>NUCLEOTIDE SEQUENCE</scope>
    <source>
        <strain evidence="4">IBT 15450</strain>
    </source>
</reference>
<dbReference type="Proteomes" id="UP001219568">
    <property type="component" value="Unassembled WGS sequence"/>
</dbReference>
<dbReference type="Gene3D" id="3.40.710.10">
    <property type="entry name" value="DD-peptidase/beta-lactamase superfamily"/>
    <property type="match status" value="1"/>
</dbReference>
<comment type="similarity">
    <text evidence="1">Belongs to the class-A beta-lactamase family.</text>
</comment>
<evidence type="ECO:0000313" key="4">
    <source>
        <dbReference type="EMBL" id="KAJ6027067.1"/>
    </source>
</evidence>
<organism evidence="4 5">
    <name type="scientific">Penicillium canescens</name>
    <dbReference type="NCBI Taxonomy" id="5083"/>
    <lineage>
        <taxon>Eukaryota</taxon>
        <taxon>Fungi</taxon>
        <taxon>Dikarya</taxon>
        <taxon>Ascomycota</taxon>
        <taxon>Pezizomycotina</taxon>
        <taxon>Eurotiomycetes</taxon>
        <taxon>Eurotiomycetidae</taxon>
        <taxon>Eurotiales</taxon>
        <taxon>Aspergillaceae</taxon>
        <taxon>Penicillium</taxon>
    </lineage>
</organism>
<dbReference type="AlphaFoldDB" id="A0AAD6I233"/>
<dbReference type="EMBL" id="JAQJZL010000015">
    <property type="protein sequence ID" value="KAJ6027067.1"/>
    <property type="molecule type" value="Genomic_DNA"/>
</dbReference>
<evidence type="ECO:0000259" key="3">
    <source>
        <dbReference type="Pfam" id="PF00144"/>
    </source>
</evidence>
<comment type="caution">
    <text evidence="4">The sequence shown here is derived from an EMBL/GenBank/DDBJ whole genome shotgun (WGS) entry which is preliminary data.</text>
</comment>
<protein>
    <recommendedName>
        <fullName evidence="3">Beta-lactamase-related domain-containing protein</fullName>
    </recommendedName>
</protein>
<evidence type="ECO:0000313" key="5">
    <source>
        <dbReference type="Proteomes" id="UP001219568"/>
    </source>
</evidence>
<name>A0AAD6I233_PENCN</name>
<keyword evidence="2" id="KW-0378">Hydrolase</keyword>
<dbReference type="SUPFAM" id="SSF56601">
    <property type="entry name" value="beta-lactamase/transpeptidase-like"/>
    <property type="match status" value="1"/>
</dbReference>
<dbReference type="InterPro" id="IPR001466">
    <property type="entry name" value="Beta-lactam-related"/>
</dbReference>
<keyword evidence="5" id="KW-1185">Reference proteome</keyword>
<dbReference type="InterPro" id="IPR012338">
    <property type="entry name" value="Beta-lactam/transpept-like"/>
</dbReference>
<dbReference type="PANTHER" id="PTHR43283">
    <property type="entry name" value="BETA-LACTAMASE-RELATED"/>
    <property type="match status" value="1"/>
</dbReference>
<reference evidence="4" key="2">
    <citation type="submission" date="2023-01" db="EMBL/GenBank/DDBJ databases">
        <authorList>
            <person name="Petersen C."/>
        </authorList>
    </citation>
    <scope>NUCLEOTIDE SEQUENCE</scope>
    <source>
        <strain evidence="4">IBT 15450</strain>
    </source>
</reference>
<dbReference type="PANTHER" id="PTHR43283:SF17">
    <property type="entry name" value="(LOVD), PUTATIVE (AFU_ORTHOLOGUE AFUA_5G00920)-RELATED"/>
    <property type="match status" value="1"/>
</dbReference>
<dbReference type="GO" id="GO:0016787">
    <property type="term" value="F:hydrolase activity"/>
    <property type="evidence" value="ECO:0007669"/>
    <property type="project" value="UniProtKB-KW"/>
</dbReference>
<proteinExistence type="inferred from homology"/>
<accession>A0AAD6I233</accession>
<gene>
    <name evidence="4" type="ORF">N7460_011884</name>
</gene>
<dbReference type="Pfam" id="PF00144">
    <property type="entry name" value="Beta-lactamase"/>
    <property type="match status" value="1"/>
</dbReference>
<evidence type="ECO:0000256" key="2">
    <source>
        <dbReference type="ARBA" id="ARBA00022801"/>
    </source>
</evidence>
<sequence>MDSNSNADDVFAALEKAFSEAVRDGVLPGAVLTATNGNGSFHFTKAFGNNGVNSTGDPLTTKSIMAIASMTKLLTSIAALQLVERQLVHLDQDISPLVPTLAAQEVLTGWDTTGRYITQKRKNVITLRYLLTHSSGAGYDMSNPALARVTMSHGREINVGATVNERFGYPLLFEPGTSWEYGTGIDWVGQLVEHLTGQDLESYMQEHIWGPLAIQRITFWPSRRIDMNTERMRMTVRDETSGRVVPLQRPFLAEGVSECFGGQGAYAAMEDFMKVLRSILADDGKLLTKDTTATMFQSQLGDASRESLRKHIKSCGLNAAFIGISDNSHAYDWGLGGMLAMDDELSGRKKGTLFWSGKPNLFWFIDRDSDLCGVFGTQVLPPGDKLVAEMIQLFEKCLYRVAQAEGQ</sequence>